<evidence type="ECO:0000313" key="2">
    <source>
        <dbReference type="Proteomes" id="UP000580250"/>
    </source>
</evidence>
<evidence type="ECO:0000313" key="1">
    <source>
        <dbReference type="EMBL" id="CAD2209197.1"/>
    </source>
</evidence>
<dbReference type="OrthoDB" id="338650at2759"/>
<dbReference type="Gene3D" id="3.30.470.160">
    <property type="entry name" value="Inositol polyphosphate kinase"/>
    <property type="match status" value="1"/>
</dbReference>
<dbReference type="InterPro" id="IPR038286">
    <property type="entry name" value="IPK_sf"/>
</dbReference>
<gene>
    <name evidence="1" type="ORF">MENT_LOCUS63326</name>
</gene>
<accession>A0A6V7YEG0</accession>
<name>A0A6V7YEG0_MELEN</name>
<sequence length="115" mass="13084">MAITALPLDCWLKERLKNWVQLSGHQGTIVPASNHSLWKKQPQGSHTEAKAYSQIMLDPALKGVTPNFIREIQHRNEVFIEIQDLLAEVNNFLNESASLQSNLIIKCLPTRLARR</sequence>
<proteinExistence type="predicted"/>
<dbReference type="EMBL" id="CAJEWN010004052">
    <property type="protein sequence ID" value="CAD2209197.1"/>
    <property type="molecule type" value="Genomic_DNA"/>
</dbReference>
<dbReference type="AlphaFoldDB" id="A0A6V7YEG0"/>
<dbReference type="SUPFAM" id="SSF56104">
    <property type="entry name" value="SAICAR synthase-like"/>
    <property type="match status" value="1"/>
</dbReference>
<organism evidence="1 2">
    <name type="scientific">Meloidogyne enterolobii</name>
    <name type="common">Root-knot nematode worm</name>
    <name type="synonym">Meloidogyne mayaguensis</name>
    <dbReference type="NCBI Taxonomy" id="390850"/>
    <lineage>
        <taxon>Eukaryota</taxon>
        <taxon>Metazoa</taxon>
        <taxon>Ecdysozoa</taxon>
        <taxon>Nematoda</taxon>
        <taxon>Chromadorea</taxon>
        <taxon>Rhabditida</taxon>
        <taxon>Tylenchina</taxon>
        <taxon>Tylenchomorpha</taxon>
        <taxon>Tylenchoidea</taxon>
        <taxon>Meloidogynidae</taxon>
        <taxon>Meloidogyninae</taxon>
        <taxon>Meloidogyne</taxon>
    </lineage>
</organism>
<protein>
    <submittedName>
        <fullName evidence="1">Uncharacterized protein</fullName>
    </submittedName>
</protein>
<comment type="caution">
    <text evidence="1">The sequence shown here is derived from an EMBL/GenBank/DDBJ whole genome shotgun (WGS) entry which is preliminary data.</text>
</comment>
<reference evidence="1 2" key="1">
    <citation type="submission" date="2020-08" db="EMBL/GenBank/DDBJ databases">
        <authorList>
            <person name="Koutsovoulos G."/>
            <person name="Danchin GJ E."/>
        </authorList>
    </citation>
    <scope>NUCLEOTIDE SEQUENCE [LARGE SCALE GENOMIC DNA]</scope>
</reference>
<dbReference type="Proteomes" id="UP000580250">
    <property type="component" value="Unassembled WGS sequence"/>
</dbReference>